<gene>
    <name evidence="1" type="ORF">DERYTH_LOCUS28636</name>
</gene>
<evidence type="ECO:0000313" key="2">
    <source>
        <dbReference type="Proteomes" id="UP000789405"/>
    </source>
</evidence>
<feature type="non-terminal residue" evidence="1">
    <location>
        <position position="43"/>
    </location>
</feature>
<proteinExistence type="predicted"/>
<dbReference type="Proteomes" id="UP000789405">
    <property type="component" value="Unassembled WGS sequence"/>
</dbReference>
<dbReference type="AlphaFoldDB" id="A0A9N9PLP6"/>
<keyword evidence="2" id="KW-1185">Reference proteome</keyword>
<comment type="caution">
    <text evidence="1">The sequence shown here is derived from an EMBL/GenBank/DDBJ whole genome shotgun (WGS) entry which is preliminary data.</text>
</comment>
<reference evidence="1" key="1">
    <citation type="submission" date="2021-06" db="EMBL/GenBank/DDBJ databases">
        <authorList>
            <person name="Kallberg Y."/>
            <person name="Tangrot J."/>
            <person name="Rosling A."/>
        </authorList>
    </citation>
    <scope>NUCLEOTIDE SEQUENCE</scope>
    <source>
        <strain evidence="1">MA453B</strain>
    </source>
</reference>
<dbReference type="EMBL" id="CAJVPY010072731">
    <property type="protein sequence ID" value="CAG8829189.1"/>
    <property type="molecule type" value="Genomic_DNA"/>
</dbReference>
<name>A0A9N9PLP6_9GLOM</name>
<feature type="non-terminal residue" evidence="1">
    <location>
        <position position="1"/>
    </location>
</feature>
<evidence type="ECO:0000313" key="1">
    <source>
        <dbReference type="EMBL" id="CAG8829189.1"/>
    </source>
</evidence>
<protein>
    <submittedName>
        <fullName evidence="1">6709_t:CDS:1</fullName>
    </submittedName>
</protein>
<sequence length="43" mass="4865">PLKNTRDANDYSSNDSFNILEKPLKNTRDANDYSSNDSFNILG</sequence>
<accession>A0A9N9PLP6</accession>
<organism evidence="1 2">
    <name type="scientific">Dentiscutata erythropus</name>
    <dbReference type="NCBI Taxonomy" id="1348616"/>
    <lineage>
        <taxon>Eukaryota</taxon>
        <taxon>Fungi</taxon>
        <taxon>Fungi incertae sedis</taxon>
        <taxon>Mucoromycota</taxon>
        <taxon>Glomeromycotina</taxon>
        <taxon>Glomeromycetes</taxon>
        <taxon>Diversisporales</taxon>
        <taxon>Gigasporaceae</taxon>
        <taxon>Dentiscutata</taxon>
    </lineage>
</organism>